<name>B6AAJ2_CRYMR</name>
<dbReference type="VEuPathDB" id="CryptoDB:CMU_043070"/>
<organism evidence="4 5">
    <name type="scientific">Cryptosporidium muris (strain RN66)</name>
    <dbReference type="NCBI Taxonomy" id="441375"/>
    <lineage>
        <taxon>Eukaryota</taxon>
        <taxon>Sar</taxon>
        <taxon>Alveolata</taxon>
        <taxon>Apicomplexa</taxon>
        <taxon>Conoidasida</taxon>
        <taxon>Coccidia</taxon>
        <taxon>Eucoccidiorida</taxon>
        <taxon>Eimeriorina</taxon>
        <taxon>Cryptosporidiidae</taxon>
        <taxon>Cryptosporidium</taxon>
    </lineage>
</organism>
<protein>
    <submittedName>
        <fullName evidence="4">SAP domain-containing protein</fullName>
    </submittedName>
</protein>
<dbReference type="SMART" id="SM00513">
    <property type="entry name" value="SAP"/>
    <property type="match status" value="1"/>
</dbReference>
<reference evidence="4" key="1">
    <citation type="submission" date="2008-06" db="EMBL/GenBank/DDBJ databases">
        <authorList>
            <person name="Lorenzi H."/>
            <person name="Inman J."/>
            <person name="Miller J."/>
            <person name="Schobel S."/>
            <person name="Amedeo P."/>
            <person name="Caler E.V."/>
            <person name="da Silva J."/>
        </authorList>
    </citation>
    <scope>NUCLEOTIDE SEQUENCE [LARGE SCALE GENOMIC DNA]</scope>
    <source>
        <strain evidence="4">RN66</strain>
    </source>
</reference>
<evidence type="ECO:0000256" key="2">
    <source>
        <dbReference type="ARBA" id="ARBA00046328"/>
    </source>
</evidence>
<dbReference type="PANTHER" id="PTHR46551:SF1">
    <property type="entry name" value="SAP DOMAIN-CONTAINING RIBONUCLEOPROTEIN"/>
    <property type="match status" value="1"/>
</dbReference>
<evidence type="ECO:0000313" key="5">
    <source>
        <dbReference type="Proteomes" id="UP000001460"/>
    </source>
</evidence>
<dbReference type="GO" id="GO:0005634">
    <property type="term" value="C:nucleus"/>
    <property type="evidence" value="ECO:0007669"/>
    <property type="project" value="TreeGrafter"/>
</dbReference>
<evidence type="ECO:0000256" key="1">
    <source>
        <dbReference type="ARBA" id="ARBA00022553"/>
    </source>
</evidence>
<evidence type="ECO:0000259" key="3">
    <source>
        <dbReference type="PROSITE" id="PS50800"/>
    </source>
</evidence>
<proteinExistence type="inferred from homology"/>
<dbReference type="Gene3D" id="1.10.720.30">
    <property type="entry name" value="SAP domain"/>
    <property type="match status" value="1"/>
</dbReference>
<evidence type="ECO:0000313" key="4">
    <source>
        <dbReference type="EMBL" id="EEA05233.1"/>
    </source>
</evidence>
<dbReference type="Proteomes" id="UP000001460">
    <property type="component" value="Unassembled WGS sequence"/>
</dbReference>
<comment type="similarity">
    <text evidence="2">Belongs to the SAP domain-containing ribonucleoprotein family.</text>
</comment>
<dbReference type="GO" id="GO:0016973">
    <property type="term" value="P:poly(A)+ mRNA export from nucleus"/>
    <property type="evidence" value="ECO:0007669"/>
    <property type="project" value="TreeGrafter"/>
</dbReference>
<dbReference type="OrthoDB" id="445357at2759"/>
<dbReference type="STRING" id="441375.B6AAJ2"/>
<accession>B6AAJ2</accession>
<dbReference type="InterPro" id="IPR052240">
    <property type="entry name" value="SAP_domain_ribonucleoprotein"/>
</dbReference>
<dbReference type="InterPro" id="IPR003034">
    <property type="entry name" value="SAP_dom"/>
</dbReference>
<keyword evidence="5" id="KW-1185">Reference proteome</keyword>
<dbReference type="InterPro" id="IPR036361">
    <property type="entry name" value="SAP_dom_sf"/>
</dbReference>
<dbReference type="RefSeq" id="XP_002139582.1">
    <property type="nucleotide sequence ID" value="XM_002139546.1"/>
</dbReference>
<dbReference type="EMBL" id="DS989726">
    <property type="protein sequence ID" value="EEA05233.1"/>
    <property type="molecule type" value="Genomic_DNA"/>
</dbReference>
<sequence length="178" mass="20735">MNYNLLKIDDLKELLRERGLSVTGRKQQLIDALLEYDAKLEALNNDPIDIIEESSMEKECSVVPSIDNSHIESNKSEAKVSMYSIQSLSEQERIELRKQKFGTTLTMESEPERRLARLKRFGTNIEDDKKLLRAARFGIRTELDKIEHRKKRFGSTSNITDIDHKKKIEARKLRFGLR</sequence>
<dbReference type="PROSITE" id="PS50800">
    <property type="entry name" value="SAP"/>
    <property type="match status" value="1"/>
</dbReference>
<feature type="domain" description="SAP" evidence="3">
    <location>
        <begin position="3"/>
        <end position="37"/>
    </location>
</feature>
<dbReference type="PANTHER" id="PTHR46551">
    <property type="entry name" value="SAP DOMAIN-CONTAINING RIBONUCLEOPROTEIN"/>
    <property type="match status" value="1"/>
</dbReference>
<gene>
    <name evidence="4" type="ORF">CMU_043070</name>
</gene>
<dbReference type="SUPFAM" id="SSF68906">
    <property type="entry name" value="SAP domain"/>
    <property type="match status" value="1"/>
</dbReference>
<dbReference type="GeneID" id="6994430"/>
<dbReference type="AlphaFoldDB" id="B6AAJ2"/>
<keyword evidence="1" id="KW-0597">Phosphoprotein</keyword>
<dbReference type="eggNOG" id="ENOG502SCI5">
    <property type="taxonomic scope" value="Eukaryota"/>
</dbReference>
<dbReference type="Pfam" id="PF02037">
    <property type="entry name" value="SAP"/>
    <property type="match status" value="1"/>
</dbReference>